<dbReference type="RefSeq" id="WP_264089584.1">
    <property type="nucleotide sequence ID" value="NZ_JAMPJT010000003.1"/>
</dbReference>
<keyword evidence="3" id="KW-1185">Reference proteome</keyword>
<dbReference type="InterPro" id="IPR008514">
    <property type="entry name" value="T6SS_Hcp"/>
</dbReference>
<evidence type="ECO:0000313" key="3">
    <source>
        <dbReference type="Proteomes" id="UP001165568"/>
    </source>
</evidence>
<gene>
    <name evidence="1" type="ORF">NC803_06340</name>
    <name evidence="2" type="ORF">NC856_06335</name>
</gene>
<dbReference type="PANTHER" id="PTHR34319">
    <property type="entry name" value="MAJOR EXPORTED PROTEIN"/>
    <property type="match status" value="1"/>
</dbReference>
<reference evidence="1" key="1">
    <citation type="submission" date="2022-04" db="EMBL/GenBank/DDBJ databases">
        <title>Brenneria sp. isolated from walnut trees in Serbia.</title>
        <authorList>
            <person name="Gasic K."/>
            <person name="Zlatkovic N."/>
            <person name="Kuzmanovic N."/>
        </authorList>
    </citation>
    <scope>NUCLEOTIDE SEQUENCE</scope>
    <source>
        <strain evidence="2">KBI 423</strain>
        <strain evidence="1">KBI 447</strain>
    </source>
</reference>
<sequence length="159" mass="18313">MSNLIYVTIEGKEQGLISSGCSTFESIGNKYQSMHKDEIFVLSFEHDMNRVMNITHMPVSFTKLIDKSSPLLGTAITKNEELFLKFKFYRTSDKGGNELYYSIKVRKAFIVKLSVMYPHAINHTDNQPEELVSIKYSDIEWNHHIARTSGYSLWGESTF</sequence>
<protein>
    <submittedName>
        <fullName evidence="1">Hcp family type VI secretion system effector</fullName>
    </submittedName>
</protein>
<accession>A0AA42C4W7</accession>
<proteinExistence type="predicted"/>
<dbReference type="EMBL" id="JAMPJT010000003">
    <property type="protein sequence ID" value="MCV9878466.1"/>
    <property type="molecule type" value="Genomic_DNA"/>
</dbReference>
<dbReference type="Proteomes" id="UP001165569">
    <property type="component" value="Unassembled WGS sequence"/>
</dbReference>
<dbReference type="AlphaFoldDB" id="A0AA42C4W7"/>
<dbReference type="Pfam" id="PF05638">
    <property type="entry name" value="T6SS_HCP"/>
    <property type="match status" value="1"/>
</dbReference>
<evidence type="ECO:0000313" key="4">
    <source>
        <dbReference type="Proteomes" id="UP001165569"/>
    </source>
</evidence>
<organism evidence="1 4">
    <name type="scientific">Brenneria izbisi</name>
    <dbReference type="NCBI Taxonomy" id="2939450"/>
    <lineage>
        <taxon>Bacteria</taxon>
        <taxon>Pseudomonadati</taxon>
        <taxon>Pseudomonadota</taxon>
        <taxon>Gammaproteobacteria</taxon>
        <taxon>Enterobacterales</taxon>
        <taxon>Pectobacteriaceae</taxon>
        <taxon>Brenneria</taxon>
    </lineage>
</organism>
<dbReference type="EMBL" id="JAMPJU010000003">
    <property type="protein sequence ID" value="MCV9881889.1"/>
    <property type="molecule type" value="Genomic_DNA"/>
</dbReference>
<dbReference type="Gene3D" id="2.30.110.20">
    <property type="entry name" value="Hcp1-like"/>
    <property type="match status" value="1"/>
</dbReference>
<dbReference type="Proteomes" id="UP001165568">
    <property type="component" value="Unassembled WGS sequence"/>
</dbReference>
<dbReference type="InterPro" id="IPR052947">
    <property type="entry name" value="T6SS_Hcp1_domain"/>
</dbReference>
<dbReference type="PANTHER" id="PTHR34319:SF7">
    <property type="entry name" value="HNH ENDONUCLEASE DOMAIN-CONTAINING PROTEIN"/>
    <property type="match status" value="1"/>
</dbReference>
<comment type="caution">
    <text evidence="1">The sequence shown here is derived from an EMBL/GenBank/DDBJ whole genome shotgun (WGS) entry which is preliminary data.</text>
</comment>
<evidence type="ECO:0000313" key="1">
    <source>
        <dbReference type="EMBL" id="MCV9878466.1"/>
    </source>
</evidence>
<dbReference type="NCBIfam" id="TIGR03344">
    <property type="entry name" value="VI_effect_Hcp1"/>
    <property type="match status" value="1"/>
</dbReference>
<evidence type="ECO:0000313" key="2">
    <source>
        <dbReference type="EMBL" id="MCV9881889.1"/>
    </source>
</evidence>
<name>A0AA42C4W7_9GAMM</name>
<dbReference type="InterPro" id="IPR036624">
    <property type="entry name" value="Hcp1-lik_sf"/>
</dbReference>
<dbReference type="SUPFAM" id="SSF141452">
    <property type="entry name" value="Hcp1-like"/>
    <property type="match status" value="1"/>
</dbReference>